<reference evidence="4" key="1">
    <citation type="submission" date="2021-09" db="EMBL/GenBank/DDBJ databases">
        <authorList>
            <consortium name="Pathogen Informatics"/>
        </authorList>
    </citation>
    <scope>NUCLEOTIDE SEQUENCE</scope>
</reference>
<dbReference type="PANTHER" id="PTHR47966">
    <property type="entry name" value="BETA-SITE APP-CLEAVING ENZYME, ISOFORM A-RELATED"/>
    <property type="match status" value="1"/>
</dbReference>
<keyword evidence="5" id="KW-1185">Reference proteome</keyword>
<sequence length="406" mass="46512">MKDMLINLAVIFCCLQVTTIFAEDQIELYPVYSISKQHIGYAAKVMIGESKKEFSLLLDTVTAFLWVFPPSYHQIFSKEMKTYSEWESASSSMTGVFYLKQTYGSRTVELFDRRDDIMFNLTDATQLHFIRSPFGIINNLKWSKWNDYQKTDGVLGLSAFHVNGIPSGVICQSLYNRSIVSNPINIAIWSGQMYPFVTIALPPLDSDNKAILTLGGRNDESCDWNYETTEPLRLNYETIEPCRLYCESTVSSSSPSYPLLLDQSGNRYEFKYNSIKMDNVAFSIKSFAYLNTIEPYIGLPNKFLQKIVNNLNATKASKTEEKYMVLCEQPFEPFEISTNHNTYIVSPEHFIIKHNPDDTLCELAFTVSERTAHDDENAVLLGIPFFHQYCVTLKPRDKHINFAPII</sequence>
<proteinExistence type="inferred from homology"/>
<evidence type="ECO:0000256" key="2">
    <source>
        <dbReference type="SAM" id="SignalP"/>
    </source>
</evidence>
<dbReference type="SUPFAM" id="SSF50630">
    <property type="entry name" value="Acid proteases"/>
    <property type="match status" value="1"/>
</dbReference>
<organism evidence="4 5">
    <name type="scientific">Cercopithifilaria johnstoni</name>
    <dbReference type="NCBI Taxonomy" id="2874296"/>
    <lineage>
        <taxon>Eukaryota</taxon>
        <taxon>Metazoa</taxon>
        <taxon>Ecdysozoa</taxon>
        <taxon>Nematoda</taxon>
        <taxon>Chromadorea</taxon>
        <taxon>Rhabditida</taxon>
        <taxon>Spirurina</taxon>
        <taxon>Spiruromorpha</taxon>
        <taxon>Filarioidea</taxon>
        <taxon>Onchocercidae</taxon>
        <taxon>Cercopithifilaria</taxon>
    </lineage>
</organism>
<dbReference type="InterPro" id="IPR001461">
    <property type="entry name" value="Aspartic_peptidase_A1"/>
</dbReference>
<dbReference type="Proteomes" id="UP000746747">
    <property type="component" value="Unassembled WGS sequence"/>
</dbReference>
<dbReference type="PROSITE" id="PS51767">
    <property type="entry name" value="PEPTIDASE_A1"/>
    <property type="match status" value="1"/>
</dbReference>
<dbReference type="Pfam" id="PF00026">
    <property type="entry name" value="Asp"/>
    <property type="match status" value="2"/>
</dbReference>
<comment type="caution">
    <text evidence="4">The sequence shown here is derived from an EMBL/GenBank/DDBJ whole genome shotgun (WGS) entry which is preliminary data.</text>
</comment>
<dbReference type="OrthoDB" id="293175at2759"/>
<feature type="chain" id="PRO_5035185340" description="Peptidase A1 domain-containing protein" evidence="2">
    <location>
        <begin position="23"/>
        <end position="406"/>
    </location>
</feature>
<name>A0A8J2LWL4_9BILA</name>
<evidence type="ECO:0000313" key="4">
    <source>
        <dbReference type="EMBL" id="CAG9530439.1"/>
    </source>
</evidence>
<feature type="domain" description="Peptidase A1" evidence="3">
    <location>
        <begin position="41"/>
        <end position="403"/>
    </location>
</feature>
<keyword evidence="2" id="KW-0732">Signal</keyword>
<dbReference type="EMBL" id="CAKAEH010000267">
    <property type="protein sequence ID" value="CAG9530439.1"/>
    <property type="molecule type" value="Genomic_DNA"/>
</dbReference>
<accession>A0A8J2LWL4</accession>
<dbReference type="GO" id="GO:0006508">
    <property type="term" value="P:proteolysis"/>
    <property type="evidence" value="ECO:0007669"/>
    <property type="project" value="InterPro"/>
</dbReference>
<evidence type="ECO:0000313" key="5">
    <source>
        <dbReference type="Proteomes" id="UP000746747"/>
    </source>
</evidence>
<protein>
    <recommendedName>
        <fullName evidence="3">Peptidase A1 domain-containing protein</fullName>
    </recommendedName>
</protein>
<feature type="signal peptide" evidence="2">
    <location>
        <begin position="1"/>
        <end position="22"/>
    </location>
</feature>
<dbReference type="AlphaFoldDB" id="A0A8J2LWL4"/>
<dbReference type="GO" id="GO:0004190">
    <property type="term" value="F:aspartic-type endopeptidase activity"/>
    <property type="evidence" value="ECO:0007669"/>
    <property type="project" value="InterPro"/>
</dbReference>
<dbReference type="Gene3D" id="2.40.70.10">
    <property type="entry name" value="Acid Proteases"/>
    <property type="match status" value="2"/>
</dbReference>
<evidence type="ECO:0000259" key="3">
    <source>
        <dbReference type="PROSITE" id="PS51767"/>
    </source>
</evidence>
<comment type="similarity">
    <text evidence="1">Belongs to the peptidase A1 family.</text>
</comment>
<evidence type="ECO:0000256" key="1">
    <source>
        <dbReference type="ARBA" id="ARBA00007447"/>
    </source>
</evidence>
<dbReference type="InterPro" id="IPR021109">
    <property type="entry name" value="Peptidase_aspartic_dom_sf"/>
</dbReference>
<dbReference type="InterPro" id="IPR033121">
    <property type="entry name" value="PEPTIDASE_A1"/>
</dbReference>
<gene>
    <name evidence="4" type="ORF">CJOHNSTONI_LOCUS934</name>
</gene>
<dbReference type="PANTHER" id="PTHR47966:SF51">
    <property type="entry name" value="BETA-SITE APP-CLEAVING ENZYME, ISOFORM A-RELATED"/>
    <property type="match status" value="1"/>
</dbReference>